<feature type="compositionally biased region" description="Polar residues" evidence="7">
    <location>
        <begin position="1455"/>
        <end position="1469"/>
    </location>
</feature>
<dbReference type="InParanoid" id="M3YL21"/>
<dbReference type="OMA" id="XKAERKW"/>
<evidence type="ECO:0000256" key="7">
    <source>
        <dbReference type="SAM" id="MobiDB-lite"/>
    </source>
</evidence>
<evidence type="ECO:0000256" key="2">
    <source>
        <dbReference type="ARBA" id="ARBA00022490"/>
    </source>
</evidence>
<sequence>MLSFPGLRNLGGPQRCKQAVWVPGREAHHLLGPRARAAQGGPRAGAGAGAAGGSGSTASPLLPPGPSGGRACGRADAGGRRHGGTGAARRWNAVFSGGGDFAPEWRTVRGGVSHGPLPAPRPPPRAPFQALSGSLQNCALKFKERRAASAAGGGTMEENESQKCEPCLPRSADGGQKQEQGKSSLHVTSLEDAECRRTKERLSNGNSRVSVSRPSRNIPRRHTLGGPRSSKEILGMQTSEMDRKREAFLEHLKQKYPHHATAIMGHQERLRDQALQCMLISLQAELDIQRYLMKIESAQRNEDIFPGYSAEHNMQTRSPKLSHSPQPPNLGDPVEHLSETSGDSLEAMSEGEAPSPFSRGSRTRASLPVVRSTNQTKERSLGVLYLQYGDETKQLRMPNEITSADTIRALFVSAFPQQLTMKMLESPSVAIYIKDESRNVYYELNDVRNIQDRSLLKVYNKDPAHAFNHIPKTVNGDMRMQREIVYARGDGPGAPRPGSTAHPPHGIPNSPPSTPVPHSMPPSPSRIPYGGTRPMVVPGNATIPRDRLSSLPVSRSISPSPSAILERRDVKPDEDMGGKNIAMYRNEGFYTDPYLYHEGRMSIASSHGGHPLDVPDHIIAYHRTAIRSASAYCNPSLQAEMHMEQSLYRQKSRKYPESHLPTLGSKTPPASPHRVSDLRMIDLHAHHNAHGPPHTLQPERASPSRQTFKKEPGTLVYIEKPRTTPGLASIVDFGPPLLEKQVFAYSTATIPKDRETRERMQAMEKQIASLTGLVQSALFKGPITSNSKDASSEKMMKTTANKSHTESAGMLHVSGGKTVGALESSGVSSQPLPASPSALHMSLLDMRRSVAELRLQLQQMRQLQLQNQELLRAMMKKAELEISGKVIETMKRLEDPVQRQRVLVEQERQRYLHEEERIVKKLCELEDFVEDLKKDSTSASRVVTLKDVEDGAFLLRQVGEAVATLKGEFPTLQNKMRAILRIEVEAVRFLKEEPHRLDSLLQRVRSMTDTLTMLRRHVTDGLLKGTDAAQAAQYVAMEKATAAEVLKSQEEAPHASGQPLHAAGVPGDVKSEVVPLTVHHAQSSPVVVQPSQHSAALLNPTQHLPTGTGPHPAGPPTAAQEGTSALPSSAQAPQSPQTPVNGSTMQSLFIEEIHSVSAKNRAVSIEKAERKWEEKRHNLDHYNGKEFEKLLEEAQANIMKSIPNLEMPPAVGPPPKGDASGDKLELSEDSPNSEQDLDKLGGKSPPPPPPPPRRSYLPGSGLTTTRSGDVVYTSRKENTTAKASSEDAGPSPQARATKCPTEEPASAWTPSSPPVTTSCSKDEEEEEEGDKIMAELQAFQKCSFMDVNSNSHAEQSRADSHVKDTRPGATVPAKEKKNLEFFHEDIRKSDVEYENGPQMESQKVTTRPLGALGHPKWEMAVGDGIFDASRTSEYKTDILKKENSMPNKSLFGDSRNYSQKNASKVNSSHPDTRPSEVVINRGPKGSGPQYPVSDTEHQKMSYGKTKEMGLEGPENTDRCDLPSPTRSTELSPRNVKSHDQEVPMTEFSQVVLRPRGARHANVNPGEDGESTPSSPTEENVTPDNIAFMITKTAVQVLSSGEVRDIVSQKGEDVQTVNIDAKKETASQRGGSENEEPVVCLDKKPVIIIFDEPMDIRSAYKRLSTIFEECDEELERMMTEEKIEEEEEEENGDPAVQNNTSGKFPKEVASGSPRPARQADRERQPHSPSAEADTSGQEMNKREQGKLGQAESPSSDSKGDGTDDQFENPKKKFKFKFPKKQLAALTQAIRTGTKTGKKTLQVVVYEEEEEDGTLKQHKEAKRFEITRSQPEDTPRSTPRRQEPPGPESTALISRTDEIRKNTYRTLDSLEQTIKQLETTISEMSPKALVDTSCSSNRDSVASSPHRAPEASPRSLLVLEEAPTAPEPPASVPSASRKGSAGTPQTSRMPVPMSSKGRPGSLDKPGKPSKLQDPRQYRQANGSVKKAGGDCKPPCPSLPASRIPALSPSSGKSSSVPSSSGDSSNLPVPPTVKPPVTSNPLSPQTGRSAPSASLIPSVSNGSLKFQSPTHAGKGHHLSFSLQTQNGRAAAPQSSSSPPSPASPTLLSQGAKGVRTIHTPGLTSYKAQNGSSSKATPSTAKETS</sequence>
<feature type="compositionally biased region" description="Acidic residues" evidence="7">
    <location>
        <begin position="1681"/>
        <end position="1691"/>
    </location>
</feature>
<feature type="region of interest" description="Disordered" evidence="7">
    <location>
        <begin position="653"/>
        <end position="674"/>
    </location>
</feature>
<feature type="compositionally biased region" description="Polar residues" evidence="7">
    <location>
        <begin position="1570"/>
        <end position="1580"/>
    </location>
</feature>
<evidence type="ECO:0000256" key="4">
    <source>
        <dbReference type="ARBA" id="ARBA00023054"/>
    </source>
</evidence>
<reference evidence="9" key="1">
    <citation type="submission" date="2024-06" db="UniProtKB">
        <authorList>
            <consortium name="Ensembl"/>
        </authorList>
    </citation>
    <scope>IDENTIFICATION</scope>
</reference>
<dbReference type="GO" id="GO:0005813">
    <property type="term" value="C:centrosome"/>
    <property type="evidence" value="ECO:0007669"/>
    <property type="project" value="Ensembl"/>
</dbReference>
<feature type="region of interest" description="Disordered" evidence="7">
    <location>
        <begin position="1878"/>
        <end position="2141"/>
    </location>
</feature>
<feature type="region of interest" description="Disordered" evidence="7">
    <location>
        <begin position="1099"/>
        <end position="1142"/>
    </location>
</feature>
<dbReference type="EMBL" id="AEYP01043650">
    <property type="status" value="NOT_ANNOTATED_CDS"/>
    <property type="molecule type" value="Genomic_DNA"/>
</dbReference>
<feature type="region of interest" description="Disordered" evidence="7">
    <location>
        <begin position="1437"/>
        <end position="1541"/>
    </location>
</feature>
<feature type="region of interest" description="Disordered" evidence="7">
    <location>
        <begin position="488"/>
        <end position="532"/>
    </location>
</feature>
<dbReference type="EMBL" id="AEYP01043652">
    <property type="status" value="NOT_ANNOTATED_CDS"/>
    <property type="molecule type" value="Genomic_DNA"/>
</dbReference>
<dbReference type="EMBL" id="AEYP01043643">
    <property type="status" value="NOT_ANNOTATED_CDS"/>
    <property type="molecule type" value="Genomic_DNA"/>
</dbReference>
<feature type="coiled-coil region" evidence="6">
    <location>
        <begin position="843"/>
        <end position="880"/>
    </location>
</feature>
<feature type="region of interest" description="Disordered" evidence="7">
    <location>
        <begin position="314"/>
        <end position="373"/>
    </location>
</feature>
<feature type="compositionally biased region" description="Low complexity" evidence="7">
    <location>
        <begin position="2005"/>
        <end position="2022"/>
    </location>
</feature>
<feature type="compositionally biased region" description="Low complexity" evidence="7">
    <location>
        <begin position="203"/>
        <end position="217"/>
    </location>
</feature>
<feature type="region of interest" description="Disordered" evidence="7">
    <location>
        <begin position="36"/>
        <end position="125"/>
    </location>
</feature>
<feature type="compositionally biased region" description="Basic and acidic residues" evidence="7">
    <location>
        <begin position="1373"/>
        <end position="1382"/>
    </location>
</feature>
<feature type="compositionally biased region" description="Basic and acidic residues" evidence="7">
    <location>
        <begin position="1494"/>
        <end position="1520"/>
    </location>
</feature>
<feature type="compositionally biased region" description="Polar residues" evidence="7">
    <location>
        <begin position="314"/>
        <end position="324"/>
    </location>
</feature>
<dbReference type="EMBL" id="AEYP01043648">
    <property type="status" value="NOT_ANNOTATED_CDS"/>
    <property type="molecule type" value="Genomic_DNA"/>
</dbReference>
<feature type="compositionally biased region" description="Gly residues" evidence="7">
    <location>
        <begin position="42"/>
        <end position="55"/>
    </location>
</feature>
<dbReference type="InterPro" id="IPR022782">
    <property type="entry name" value="AIP3-like_C"/>
</dbReference>
<dbReference type="Gene3D" id="1.20.58.1540">
    <property type="entry name" value="Actin interacting protein 3, C-terminal domain"/>
    <property type="match status" value="1"/>
</dbReference>
<dbReference type="FunFam" id="1.20.58.1540:FF:000001">
    <property type="entry name" value="SRC kinase signaling inhibitor 1"/>
    <property type="match status" value="1"/>
</dbReference>
<keyword evidence="4 6" id="KW-0175">Coiled coil</keyword>
<feature type="compositionally biased region" description="Basic and acidic residues" evidence="7">
    <location>
        <begin position="1962"/>
        <end position="1974"/>
    </location>
</feature>
<dbReference type="HOGENOM" id="CLU_002507_2_1_1"/>
<feature type="region of interest" description="Disordered" evidence="7">
    <location>
        <begin position="1204"/>
        <end position="1335"/>
    </location>
</feature>
<feature type="region of interest" description="Disordered" evidence="7">
    <location>
        <begin position="1556"/>
        <end position="1580"/>
    </location>
</feature>
<feature type="compositionally biased region" description="Pro residues" evidence="7">
    <location>
        <begin position="1244"/>
        <end position="1253"/>
    </location>
</feature>
<feature type="compositionally biased region" description="Basic and acidic residues" evidence="7">
    <location>
        <begin position="1811"/>
        <end position="1841"/>
    </location>
</feature>
<feature type="domain" description="Actin interacting protein 3-like C-terminal" evidence="8">
    <location>
        <begin position="385"/>
        <end position="470"/>
    </location>
</feature>
<name>M3YL21_MUSPF</name>
<feature type="compositionally biased region" description="Polar residues" evidence="7">
    <location>
        <begin position="1890"/>
        <end position="1901"/>
    </location>
</feature>
<accession>M3YL21</accession>
<proteinExistence type="predicted"/>
<feature type="compositionally biased region" description="Polar residues" evidence="7">
    <location>
        <begin position="177"/>
        <end position="187"/>
    </location>
</feature>
<gene>
    <name evidence="9" type="primary">KIAA1217</name>
</gene>
<dbReference type="EMBL" id="AEYP01043645">
    <property type="status" value="NOT_ANNOTATED_CDS"/>
    <property type="molecule type" value="Genomic_DNA"/>
</dbReference>
<dbReference type="InterPro" id="IPR051825">
    <property type="entry name" value="SRCIN1"/>
</dbReference>
<dbReference type="STRING" id="9669.ENSMPUP00000012028"/>
<dbReference type="PANTHER" id="PTHR22741">
    <property type="entry name" value="P140CAP/SNIP-RELATED"/>
    <property type="match status" value="1"/>
</dbReference>
<feature type="region of interest" description="Disordered" evidence="7">
    <location>
        <begin position="1805"/>
        <end position="1858"/>
    </location>
</feature>
<dbReference type="EMBL" id="AEYP01043644">
    <property type="status" value="NOT_ANNOTATED_CDS"/>
    <property type="molecule type" value="Genomic_DNA"/>
</dbReference>
<feature type="compositionally biased region" description="Polar residues" evidence="7">
    <location>
        <begin position="2118"/>
        <end position="2141"/>
    </location>
</feature>
<keyword evidence="3" id="KW-0597">Phosphoprotein</keyword>
<dbReference type="EMBL" id="AEYP01043646">
    <property type="status" value="NOT_ANNOTATED_CDS"/>
    <property type="molecule type" value="Genomic_DNA"/>
</dbReference>
<keyword evidence="2" id="KW-0963">Cytoplasm</keyword>
<dbReference type="PANTHER" id="PTHR22741:SF11">
    <property type="entry name" value="SICKLE TAIL PROTEIN HOMOLOG"/>
    <property type="match status" value="1"/>
</dbReference>
<feature type="region of interest" description="Disordered" evidence="7">
    <location>
        <begin position="1391"/>
        <end position="1410"/>
    </location>
</feature>
<dbReference type="EMBL" id="AEYP01043651">
    <property type="status" value="NOT_ANNOTATED_CDS"/>
    <property type="molecule type" value="Genomic_DNA"/>
</dbReference>
<feature type="region of interest" description="Disordered" evidence="7">
    <location>
        <begin position="1349"/>
        <end position="1382"/>
    </location>
</feature>
<feature type="region of interest" description="Disordered" evidence="7">
    <location>
        <begin position="686"/>
        <end position="707"/>
    </location>
</feature>
<feature type="region of interest" description="Disordered" evidence="7">
    <location>
        <begin position="200"/>
        <end position="230"/>
    </location>
</feature>
<evidence type="ECO:0000256" key="6">
    <source>
        <dbReference type="SAM" id="Coils"/>
    </source>
</evidence>
<evidence type="ECO:0000313" key="9">
    <source>
        <dbReference type="Ensembl" id="ENSMPUP00000012028.1"/>
    </source>
</evidence>
<feature type="compositionally biased region" description="Pro residues" evidence="7">
    <location>
        <begin position="505"/>
        <end position="525"/>
    </location>
</feature>
<evidence type="ECO:0000256" key="3">
    <source>
        <dbReference type="ARBA" id="ARBA00022553"/>
    </source>
</evidence>
<dbReference type="EMBL" id="AEYP01043647">
    <property type="status" value="NOT_ANNOTATED_CDS"/>
    <property type="molecule type" value="Genomic_DNA"/>
</dbReference>
<dbReference type="GeneTree" id="ENSGT00940000156098"/>
<feature type="compositionally biased region" description="Low complexity" evidence="7">
    <location>
        <begin position="1105"/>
        <end position="1137"/>
    </location>
</feature>
<feature type="compositionally biased region" description="Polar residues" evidence="7">
    <location>
        <begin position="2036"/>
        <end position="2067"/>
    </location>
</feature>
<feature type="region of interest" description="Disordered" evidence="7">
    <location>
        <begin position="1679"/>
        <end position="1778"/>
    </location>
</feature>
<dbReference type="EMBL" id="AEYP01043649">
    <property type="status" value="NOT_ANNOTATED_CDS"/>
    <property type="molecule type" value="Genomic_DNA"/>
</dbReference>
<evidence type="ECO:0000259" key="8">
    <source>
        <dbReference type="Pfam" id="PF03915"/>
    </source>
</evidence>
<feature type="region of interest" description="Disordered" evidence="7">
    <location>
        <begin position="149"/>
        <end position="188"/>
    </location>
</feature>
<dbReference type="Pfam" id="PF03915">
    <property type="entry name" value="AIP3"/>
    <property type="match status" value="1"/>
</dbReference>
<dbReference type="GO" id="GO:0005737">
    <property type="term" value="C:cytoplasm"/>
    <property type="evidence" value="ECO:0007669"/>
    <property type="project" value="TreeGrafter"/>
</dbReference>
<comment type="subcellular location">
    <subcellularLocation>
        <location evidence="1">Cytoplasm</location>
        <location evidence="1">Cytoskeleton</location>
    </subcellularLocation>
</comment>
<feature type="compositionally biased region" description="Basic and acidic residues" evidence="7">
    <location>
        <begin position="1354"/>
        <end position="1366"/>
    </location>
</feature>
<evidence type="ECO:0000256" key="1">
    <source>
        <dbReference type="ARBA" id="ARBA00004245"/>
    </source>
</evidence>
<organism evidence="9">
    <name type="scientific">Mustela putorius furo</name>
    <name type="common">European domestic ferret</name>
    <name type="synonym">Mustela furo</name>
    <dbReference type="NCBI Taxonomy" id="9669"/>
    <lineage>
        <taxon>Eukaryota</taxon>
        <taxon>Metazoa</taxon>
        <taxon>Chordata</taxon>
        <taxon>Craniata</taxon>
        <taxon>Vertebrata</taxon>
        <taxon>Euteleostomi</taxon>
        <taxon>Mammalia</taxon>
        <taxon>Eutheria</taxon>
        <taxon>Laurasiatheria</taxon>
        <taxon>Carnivora</taxon>
        <taxon>Caniformia</taxon>
        <taxon>Musteloidea</taxon>
        <taxon>Mustelidae</taxon>
        <taxon>Mustelinae</taxon>
        <taxon>Mustela</taxon>
    </lineage>
</organism>
<dbReference type="eggNOG" id="ENOG502QQCT">
    <property type="taxonomic scope" value="Eukaryota"/>
</dbReference>
<keyword evidence="5" id="KW-0206">Cytoskeleton</keyword>
<dbReference type="Ensembl" id="ENSMPUT00000012226.1">
    <property type="protein sequence ID" value="ENSMPUP00000012028.1"/>
    <property type="gene ID" value="ENSMPUG00000012123.1"/>
</dbReference>
<protein>
    <submittedName>
        <fullName evidence="9">KIAA1217</fullName>
    </submittedName>
</protein>
<evidence type="ECO:0000256" key="5">
    <source>
        <dbReference type="ARBA" id="ARBA00023212"/>
    </source>
</evidence>